<dbReference type="SUPFAM" id="SSF48371">
    <property type="entry name" value="ARM repeat"/>
    <property type="match status" value="2"/>
</dbReference>
<organism evidence="16 17">
    <name type="scientific">Schizosaccharomyces osmophilus</name>
    <dbReference type="NCBI Taxonomy" id="2545709"/>
    <lineage>
        <taxon>Eukaryota</taxon>
        <taxon>Fungi</taxon>
        <taxon>Dikarya</taxon>
        <taxon>Ascomycota</taxon>
        <taxon>Taphrinomycotina</taxon>
        <taxon>Schizosaccharomycetes</taxon>
        <taxon>Schizosaccharomycetales</taxon>
        <taxon>Schizosaccharomycetaceae</taxon>
        <taxon>Schizosaccharomyces</taxon>
    </lineage>
</organism>
<keyword evidence="3 12" id="KW-0808">Transferase</keyword>
<dbReference type="GO" id="GO:0031932">
    <property type="term" value="C:TORC2 complex"/>
    <property type="evidence" value="ECO:0007669"/>
    <property type="project" value="TreeGrafter"/>
</dbReference>
<dbReference type="FunFam" id="1.10.1070.11:FF:000040">
    <property type="entry name" value="Serine/threonine-protein kinase TOR"/>
    <property type="match status" value="1"/>
</dbReference>
<keyword evidence="9" id="KW-0131">Cell cycle</keyword>
<evidence type="ECO:0000259" key="15">
    <source>
        <dbReference type="PROSITE" id="PS51190"/>
    </source>
</evidence>
<dbReference type="InterPro" id="IPR018936">
    <property type="entry name" value="PI3/4_kinase_CS"/>
</dbReference>
<dbReference type="SUPFAM" id="SSF56112">
    <property type="entry name" value="Protein kinase-like (PK-like)"/>
    <property type="match status" value="1"/>
</dbReference>
<dbReference type="InterPro" id="IPR003152">
    <property type="entry name" value="FATC_dom"/>
</dbReference>
<gene>
    <name evidence="16" type="primary">tor2</name>
    <name evidence="16" type="ORF">SOMG_01455</name>
</gene>
<dbReference type="GO" id="GO:0045727">
    <property type="term" value="P:positive regulation of translation"/>
    <property type="evidence" value="ECO:0007669"/>
    <property type="project" value="UniProtKB-ARBA"/>
</dbReference>
<name>A0AAF0AVV9_9SCHI</name>
<dbReference type="FunFam" id="1.25.10.10:FF:000371">
    <property type="entry name" value="Serine/threonine-protein kinase TOR"/>
    <property type="match status" value="1"/>
</dbReference>
<evidence type="ECO:0000256" key="12">
    <source>
        <dbReference type="RuleBase" id="RU364109"/>
    </source>
</evidence>
<keyword evidence="7 12" id="KW-0067">ATP-binding</keyword>
<protein>
    <recommendedName>
        <fullName evidence="12">Serine/threonine-protein kinase TOR</fullName>
        <ecNumber evidence="12">2.7.11.1</ecNumber>
    </recommendedName>
</protein>
<comment type="similarity">
    <text evidence="1 12">Belongs to the PI3/PI4-kinase family.</text>
</comment>
<dbReference type="InterPro" id="IPR009076">
    <property type="entry name" value="FRB_dom"/>
</dbReference>
<dbReference type="Pfam" id="PF11865">
    <property type="entry name" value="mTOR_dom"/>
    <property type="match status" value="1"/>
</dbReference>
<dbReference type="InterPro" id="IPR057564">
    <property type="entry name" value="HEAT_ATR"/>
</dbReference>
<dbReference type="PANTHER" id="PTHR11139">
    <property type="entry name" value="ATAXIA TELANGIECTASIA MUTATED ATM -RELATED"/>
    <property type="match status" value="1"/>
</dbReference>
<evidence type="ECO:0000256" key="3">
    <source>
        <dbReference type="ARBA" id="ARBA00022679"/>
    </source>
</evidence>
<dbReference type="Pfam" id="PF00454">
    <property type="entry name" value="PI3_PI4_kinase"/>
    <property type="match status" value="1"/>
</dbReference>
<dbReference type="GO" id="GO:0010972">
    <property type="term" value="P:negative regulation of G2/M transition of mitotic cell cycle"/>
    <property type="evidence" value="ECO:0007669"/>
    <property type="project" value="UniProtKB-ARBA"/>
</dbReference>
<dbReference type="GO" id="GO:0005634">
    <property type="term" value="C:nucleus"/>
    <property type="evidence" value="ECO:0007669"/>
    <property type="project" value="TreeGrafter"/>
</dbReference>
<dbReference type="InterPro" id="IPR036738">
    <property type="entry name" value="FRB_sf"/>
</dbReference>
<dbReference type="InterPro" id="IPR011989">
    <property type="entry name" value="ARM-like"/>
</dbReference>
<dbReference type="GO" id="GO:0005524">
    <property type="term" value="F:ATP binding"/>
    <property type="evidence" value="ECO:0007669"/>
    <property type="project" value="UniProtKB-KW"/>
</dbReference>
<dbReference type="SMART" id="SM00146">
    <property type="entry name" value="PI3Kc"/>
    <property type="match status" value="1"/>
</dbReference>
<dbReference type="GO" id="GO:0004674">
    <property type="term" value="F:protein serine/threonine kinase activity"/>
    <property type="evidence" value="ECO:0007669"/>
    <property type="project" value="UniProtKB-KW"/>
</dbReference>
<dbReference type="RefSeq" id="XP_056036668.1">
    <property type="nucleotide sequence ID" value="XM_056180248.1"/>
</dbReference>
<dbReference type="PROSITE" id="PS51190">
    <property type="entry name" value="FATC"/>
    <property type="match status" value="1"/>
</dbReference>
<dbReference type="GO" id="GO:0051321">
    <property type="term" value="P:meiotic cell cycle"/>
    <property type="evidence" value="ECO:0007669"/>
    <property type="project" value="UniProtKB-KW"/>
</dbReference>
<dbReference type="SMART" id="SM01345">
    <property type="entry name" value="Rapamycin_bind"/>
    <property type="match status" value="1"/>
</dbReference>
<feature type="domain" description="PI3K/PI4K catalytic" evidence="13">
    <location>
        <begin position="1958"/>
        <end position="2286"/>
    </location>
</feature>
<dbReference type="GeneID" id="80874937"/>
<dbReference type="SMART" id="SM01346">
    <property type="entry name" value="DUF3385"/>
    <property type="match status" value="1"/>
</dbReference>
<dbReference type="InterPro" id="IPR024585">
    <property type="entry name" value="mTOR_dom"/>
</dbReference>
<keyword evidence="6 12" id="KW-0418">Kinase</keyword>
<dbReference type="GO" id="GO:1901992">
    <property type="term" value="P:positive regulation of mitotic cell cycle phase transition"/>
    <property type="evidence" value="ECO:0007669"/>
    <property type="project" value="UniProtKB-ARBA"/>
</dbReference>
<dbReference type="PROSITE" id="PS00915">
    <property type="entry name" value="PI3_4_KINASE_1"/>
    <property type="match status" value="1"/>
</dbReference>
<evidence type="ECO:0000256" key="10">
    <source>
        <dbReference type="ARBA" id="ARBA00047899"/>
    </source>
</evidence>
<dbReference type="InterPro" id="IPR014009">
    <property type="entry name" value="PIK_FAT"/>
</dbReference>
<feature type="domain" description="FAT" evidence="14">
    <location>
        <begin position="1228"/>
        <end position="1784"/>
    </location>
</feature>
<dbReference type="InterPro" id="IPR000403">
    <property type="entry name" value="PI3/4_kinase_cat_dom"/>
</dbReference>
<evidence type="ECO:0000256" key="4">
    <source>
        <dbReference type="ARBA" id="ARBA00022737"/>
    </source>
</evidence>
<dbReference type="Pfam" id="PF23593">
    <property type="entry name" value="HEAT_ATR"/>
    <property type="match status" value="1"/>
</dbReference>
<keyword evidence="8" id="KW-0469">Meiosis</keyword>
<dbReference type="InterPro" id="IPR036940">
    <property type="entry name" value="PI3/4_kinase_cat_sf"/>
</dbReference>
<evidence type="ECO:0000256" key="11">
    <source>
        <dbReference type="ARBA" id="ARBA00048679"/>
    </source>
</evidence>
<dbReference type="FunFam" id="3.30.1010.10:FF:000004">
    <property type="entry name" value="Serine/threonine-protein kinase TOR"/>
    <property type="match status" value="1"/>
</dbReference>
<dbReference type="InterPro" id="IPR003151">
    <property type="entry name" value="PIK-rel_kinase_FAT"/>
</dbReference>
<dbReference type="Gene3D" id="1.10.1070.11">
    <property type="entry name" value="Phosphatidylinositol 3-/4-kinase, catalytic domain"/>
    <property type="match status" value="1"/>
</dbReference>
<dbReference type="GO" id="GO:0031931">
    <property type="term" value="C:TORC1 complex"/>
    <property type="evidence" value="ECO:0007669"/>
    <property type="project" value="TreeGrafter"/>
</dbReference>
<dbReference type="PANTHER" id="PTHR11139:SF9">
    <property type="entry name" value="SERINE_THREONINE-PROTEIN KINASE MTOR"/>
    <property type="match status" value="1"/>
</dbReference>
<evidence type="ECO:0000256" key="1">
    <source>
        <dbReference type="ARBA" id="ARBA00011031"/>
    </source>
</evidence>
<dbReference type="CDD" id="cd05169">
    <property type="entry name" value="PIKKc_TOR"/>
    <property type="match status" value="1"/>
</dbReference>
<dbReference type="Pfam" id="PF08771">
    <property type="entry name" value="FRB_dom"/>
    <property type="match status" value="1"/>
</dbReference>
<dbReference type="Pfam" id="PF02259">
    <property type="entry name" value="FAT"/>
    <property type="match status" value="1"/>
</dbReference>
<evidence type="ECO:0000313" key="16">
    <source>
        <dbReference type="EMBL" id="WBW72425.1"/>
    </source>
</evidence>
<dbReference type="EMBL" id="CP115611">
    <property type="protein sequence ID" value="WBW72425.1"/>
    <property type="molecule type" value="Genomic_DNA"/>
</dbReference>
<accession>A0AAF0AVV9</accession>
<keyword evidence="2 12" id="KW-0723">Serine/threonine-protein kinase</keyword>
<dbReference type="GO" id="GO:0000785">
    <property type="term" value="C:chromatin"/>
    <property type="evidence" value="ECO:0007669"/>
    <property type="project" value="UniProtKB-ARBA"/>
</dbReference>
<dbReference type="InterPro" id="IPR016024">
    <property type="entry name" value="ARM-type_fold"/>
</dbReference>
<evidence type="ECO:0000256" key="7">
    <source>
        <dbReference type="ARBA" id="ARBA00022840"/>
    </source>
</evidence>
<evidence type="ECO:0000259" key="14">
    <source>
        <dbReference type="PROSITE" id="PS51189"/>
    </source>
</evidence>
<evidence type="ECO:0000256" key="9">
    <source>
        <dbReference type="ARBA" id="ARBA00023306"/>
    </source>
</evidence>
<evidence type="ECO:0000256" key="5">
    <source>
        <dbReference type="ARBA" id="ARBA00022741"/>
    </source>
</evidence>
<dbReference type="GO" id="GO:0038202">
    <property type="term" value="P:TORC1 signaling"/>
    <property type="evidence" value="ECO:0007669"/>
    <property type="project" value="TreeGrafter"/>
</dbReference>
<dbReference type="GO" id="GO:0045944">
    <property type="term" value="P:positive regulation of transcription by RNA polymerase II"/>
    <property type="evidence" value="ECO:0007669"/>
    <property type="project" value="UniProtKB-ARBA"/>
</dbReference>
<dbReference type="EC" id="2.7.11.1" evidence="12"/>
<keyword evidence="5 12" id="KW-0547">Nucleotide-binding</keyword>
<dbReference type="KEGG" id="som:SOMG_01455"/>
<dbReference type="GO" id="GO:0044877">
    <property type="term" value="F:protein-containing complex binding"/>
    <property type="evidence" value="ECO:0007669"/>
    <property type="project" value="InterPro"/>
</dbReference>
<feature type="domain" description="FATC" evidence="15">
    <location>
        <begin position="2306"/>
        <end position="2338"/>
    </location>
</feature>
<evidence type="ECO:0000313" key="17">
    <source>
        <dbReference type="Proteomes" id="UP001212411"/>
    </source>
</evidence>
<comment type="catalytic activity">
    <reaction evidence="10 12">
        <text>L-threonyl-[protein] + ATP = O-phospho-L-threonyl-[protein] + ADP + H(+)</text>
        <dbReference type="Rhea" id="RHEA:46608"/>
        <dbReference type="Rhea" id="RHEA-COMP:11060"/>
        <dbReference type="Rhea" id="RHEA-COMP:11605"/>
        <dbReference type="ChEBI" id="CHEBI:15378"/>
        <dbReference type="ChEBI" id="CHEBI:30013"/>
        <dbReference type="ChEBI" id="CHEBI:30616"/>
        <dbReference type="ChEBI" id="CHEBI:61977"/>
        <dbReference type="ChEBI" id="CHEBI:456216"/>
        <dbReference type="EC" id="2.7.11.1"/>
    </reaction>
</comment>
<dbReference type="FunFam" id="1.20.120.150:FF:000001">
    <property type="entry name" value="Serine/threonine-protein kinase TOR"/>
    <property type="match status" value="1"/>
</dbReference>
<dbReference type="InterPro" id="IPR011009">
    <property type="entry name" value="Kinase-like_dom_sf"/>
</dbReference>
<evidence type="ECO:0000256" key="6">
    <source>
        <dbReference type="ARBA" id="ARBA00022777"/>
    </source>
</evidence>
<dbReference type="PROSITE" id="PS50290">
    <property type="entry name" value="PI3_4_KINASE_3"/>
    <property type="match status" value="1"/>
</dbReference>
<comment type="catalytic activity">
    <reaction evidence="11">
        <text>L-seryl-[protein] + ATP = O-phospho-L-seryl-[protein] + ADP + H(+)</text>
        <dbReference type="Rhea" id="RHEA:17989"/>
        <dbReference type="Rhea" id="RHEA-COMP:9863"/>
        <dbReference type="Rhea" id="RHEA-COMP:11604"/>
        <dbReference type="ChEBI" id="CHEBI:15378"/>
        <dbReference type="ChEBI" id="CHEBI:29999"/>
        <dbReference type="ChEBI" id="CHEBI:30616"/>
        <dbReference type="ChEBI" id="CHEBI:83421"/>
        <dbReference type="ChEBI" id="CHEBI:456216"/>
        <dbReference type="EC" id="2.7.11.1"/>
    </reaction>
</comment>
<reference evidence="16 17" key="1">
    <citation type="journal article" date="2023" name="G3 (Bethesda)">
        <title>A high-quality reference genome for the fission yeast Schizosaccharomyces osmophilus.</title>
        <authorList>
            <person name="Jia G.S."/>
            <person name="Zhang W.C."/>
            <person name="Liang Y."/>
            <person name="Liu X.H."/>
            <person name="Rhind N."/>
            <person name="Pidoux A."/>
            <person name="Brysch-Herzberg M."/>
            <person name="Du L.L."/>
        </authorList>
    </citation>
    <scope>NUCLEOTIDE SEQUENCE [LARGE SCALE GENOMIC DNA]</scope>
    <source>
        <strain evidence="16 17">CBS 15793</strain>
    </source>
</reference>
<dbReference type="InterPro" id="IPR050517">
    <property type="entry name" value="DDR_Repair_Kinase"/>
</dbReference>
<dbReference type="SMART" id="SM01343">
    <property type="entry name" value="FATC"/>
    <property type="match status" value="1"/>
</dbReference>
<dbReference type="Proteomes" id="UP001212411">
    <property type="component" value="Chromosome 1"/>
</dbReference>
<dbReference type="InterPro" id="IPR026683">
    <property type="entry name" value="TOR_cat"/>
</dbReference>
<dbReference type="PROSITE" id="PS51189">
    <property type="entry name" value="FAT"/>
    <property type="match status" value="1"/>
</dbReference>
<keyword evidence="4" id="KW-0677">Repeat</keyword>
<evidence type="ECO:0000256" key="2">
    <source>
        <dbReference type="ARBA" id="ARBA00022527"/>
    </source>
</evidence>
<dbReference type="Gene3D" id="1.20.120.150">
    <property type="entry name" value="FKBP12-rapamycin binding domain"/>
    <property type="match status" value="1"/>
</dbReference>
<dbReference type="GO" id="GO:0016242">
    <property type="term" value="P:negative regulation of macroautophagy"/>
    <property type="evidence" value="ECO:0007669"/>
    <property type="project" value="TreeGrafter"/>
</dbReference>
<dbReference type="SUPFAM" id="SSF47212">
    <property type="entry name" value="FKBP12-rapamycin-binding domain of FKBP-rapamycin-associated protein (FRAP)"/>
    <property type="match status" value="1"/>
</dbReference>
<keyword evidence="17" id="KW-1185">Reference proteome</keyword>
<dbReference type="Pfam" id="PF02260">
    <property type="entry name" value="FATC"/>
    <property type="match status" value="1"/>
</dbReference>
<dbReference type="GO" id="GO:0031137">
    <property type="term" value="P:regulation of conjugation with cellular fusion"/>
    <property type="evidence" value="ECO:0007669"/>
    <property type="project" value="UniProtKB-ARBA"/>
</dbReference>
<sequence>MLEFPGLKSRSEETRNKAANELFDYVVACSRELSGEALIQFNNEVNKYVYKLVHSNDSVDRLAGVTAINRLIDIEAEDTTRITRFANYLRIILPGNDQKATDLAAKALGRLAVPGGALTSEFVNFEVKRALEWLQGERNENRRYAAVLILKELAKNTSTLIYAHIDSIFEFLWHGLRDPKVLIRTASSDALSELLEIVRQRDSLIRLQWYTRILVEAQNGVVQGSNEFIHGSLLVYRQLFLKAGMFMHERYREVSNTILQFKDHRDALIRKTVTELIATISTYNPEDFVSNYLHICMLHLLNLLKKERARMLTFSTLGKVAVAITNSIVPYLDPICAAIKESLTTHIRSKSTSDAAIFQCISYLSIALGQAFSSYAYDLFDLIFASGLSEASYDALSHLAHNIPPLLPVIQERLLDMLSIILSGRPFIPPGCPHQHVVRVLQSAKESGLKVSPFTNDVYVLALQTLGDFNFSGYILNEFVKDYVVTYLENDDASIRKAAAITCSELFAHDPILSQTSDHAIQVVAEVLEKLITVGICDTNSDIRLTVLLSLDSRFDRHLAQVDKIRLLFIAINDEVFSIREASLKILGRLNAYNPAYVMPYLRKLMLKTLTVLDYSKVIRTKEENARLICLLISAAPKLIESHVGPILQILVPKAKDSSPAVAANIVNSFGEICQISGEAILTFKKDLMPLIIDALQDQSSPVKRAASLRTLGNLSVSIGYVIDPYLEYPSLLDILVGIIKTEQDISIRRETIKLIGTLGALDPNRHQVLEKGTEKLVPEQKNIPSDISLLMSGIGPSSEEYYPTVVITALMSILKDPSLSIHHTAVIQAVMYIFKTMGLRCAPFLSQIIPEFIAVMRTSPSNILEFYFQQLSILVLIVRQHIRTFLPDLFKLITDFWNPNSNLQFTILSLVESLARAMQGEFKPYLPPLLAMMLQVFDSDVSADSASMKKVLHAFIVFGDTLGDYFHTLLGSLMRLYERQDVSLDVRENVMITIGRLSTVINISDYASRIIHPIMRTLSSGTPSLVRVSLNTLCALIYQLDVDFAIFIPMINKSLASRGITHETYDLLVSKFFHEEPLPKELNPYEKYDKPKLDVVASAADITSKKLPVNQEILRNAWEASQRSTKDDWQEWMRRLAVALLRESPSHALRACAALAAAYQPLARELFNASFVSCWSELYDHFQEELVRSIEIALTSPHISPEIIQILLNLAEFMEHDDKPLPIDIRTLGAYAAKCHAFAKALHYKELEFIEEELVTKPSIDTIEALISINNQLQQPDAAIGILKHAQQNDRMNLKETWYEKLQRWEDALAAYEKREASGTGNFEITMGKLRCLHALGEWDRLSQLAQENWIHGGYEMRRYIAPLSVAAAWGLGQWEQMDEYISVMKSESPDKAFFSAIVALHRLQFEEASAHITRARDLLDTELTALVAESYNRAYSVAVRVQMLSELEEIISYKKAENKPDVREVIKKTWVRRLKGCQRNVDVWQRMLRIRSLVISPNENMEMWIKYSNLCRKSGRIGLAKKSLDLLLEDENHLEGNILPKNAHPSIIYAKLKFSWTVDDKKRALVNMQEFTAQLISDINIDPALFAQSAMTGSQKSQEEIHYYFHLLARCYHKQGQWQQEIEPKWSEGLFTRVLQSYMYATQFDSKWYKAWHSWALANFDAIKHLEQSEDNIPLGAYEQYIIPAIKGFFKSIALSKGNIQDTLRLLSLWFKYGKNANVINTLNLGIATVNIDIWLEVIPQLIARIHAPSLNVRKSVHQLLSDVGRAHPQALVYPLTVAAKSQSSTRQNAALAIMDSVRTHSARLVEQARLVSHELIRAAILWHEQWHEGLEEASRLYFGDHNIEGMFAVLRPLHEMLERGPETLREISFQQAFGRDLIEARDCCIRFEQTGDISDLNQAWDLYYQVFKKIRKQLPQLTTLDLQYVSPKLLYAHDLDLAVPGTYVSGKPVIRIVKFYPTFNVITSKQRPRRLSIRGSDGKDYQYVLKGHEDIRQDERVMQLFGLCNNLLSADPETFKRLLSIQRYPVIPLSPDSGLLGWVLDSDTLHVLIRDYRESRKILLNIEHRLIIQMAPDYDRLSLLQKVEVFEYALMSTTGQDLYRVLWLKSRSSEAWLNRRTNYSRSLAVMSMVGYILGLGDRHPSNLMLDRYTGNIIHIDFGDCFEVAMHREKFPEKIPFRLTRMLVNAMEVSGIEGTFRITCEHVMRVLRDNKESVMAVLEAFVHDPLINWRLAPAYSPAVDEKSLTDTHNVILGDNPEGLHRKRLDEEGITLEERQKPEVLNQRAVTVLNRINNKLTGRDFKPQQCLDVPDQVEKLIQQATSIENLCLCYIGWCSFW</sequence>
<dbReference type="Gene3D" id="1.25.10.10">
    <property type="entry name" value="Leucine-rich Repeat Variant"/>
    <property type="match status" value="5"/>
</dbReference>
<evidence type="ECO:0000256" key="8">
    <source>
        <dbReference type="ARBA" id="ARBA00023254"/>
    </source>
</evidence>
<dbReference type="GO" id="GO:0005737">
    <property type="term" value="C:cytoplasm"/>
    <property type="evidence" value="ECO:0007669"/>
    <property type="project" value="TreeGrafter"/>
</dbReference>
<evidence type="ECO:0000259" key="13">
    <source>
        <dbReference type="PROSITE" id="PS50290"/>
    </source>
</evidence>
<proteinExistence type="inferred from homology"/>
<dbReference type="PROSITE" id="PS00916">
    <property type="entry name" value="PI3_4_KINASE_2"/>
    <property type="match status" value="1"/>
</dbReference>